<name>A0ABW1F9M8_9ACTN</name>
<protein>
    <submittedName>
        <fullName evidence="1">Pyridoxamine 5'-phosphate oxidase family protein</fullName>
    </submittedName>
</protein>
<dbReference type="InterPro" id="IPR012349">
    <property type="entry name" value="Split_barrel_FMN-bd"/>
</dbReference>
<dbReference type="RefSeq" id="WP_313761417.1">
    <property type="nucleotide sequence ID" value="NZ_BAAAVH010000040.1"/>
</dbReference>
<evidence type="ECO:0000313" key="2">
    <source>
        <dbReference type="Proteomes" id="UP001596067"/>
    </source>
</evidence>
<dbReference type="Gene3D" id="2.30.110.10">
    <property type="entry name" value="Electron Transport, Fmn-binding Protein, Chain A"/>
    <property type="match status" value="1"/>
</dbReference>
<accession>A0ABW1F9M8</accession>
<dbReference type="Pfam" id="PF12900">
    <property type="entry name" value="Pyridox_ox_2"/>
    <property type="match status" value="1"/>
</dbReference>
<reference evidence="2" key="1">
    <citation type="journal article" date="2019" name="Int. J. Syst. Evol. Microbiol.">
        <title>The Global Catalogue of Microorganisms (GCM) 10K type strain sequencing project: providing services to taxonomists for standard genome sequencing and annotation.</title>
        <authorList>
            <consortium name="The Broad Institute Genomics Platform"/>
            <consortium name="The Broad Institute Genome Sequencing Center for Infectious Disease"/>
            <person name="Wu L."/>
            <person name="Ma J."/>
        </authorList>
    </citation>
    <scope>NUCLEOTIDE SEQUENCE [LARGE SCALE GENOMIC DNA]</scope>
    <source>
        <strain evidence="2">CGMCC 4.1469</strain>
    </source>
</reference>
<dbReference type="EMBL" id="JBHSOD010000066">
    <property type="protein sequence ID" value="MFC5889834.1"/>
    <property type="molecule type" value="Genomic_DNA"/>
</dbReference>
<proteinExistence type="predicted"/>
<keyword evidence="2" id="KW-1185">Reference proteome</keyword>
<comment type="caution">
    <text evidence="1">The sequence shown here is derived from an EMBL/GenBank/DDBJ whole genome shotgun (WGS) entry which is preliminary data.</text>
</comment>
<dbReference type="InterPro" id="IPR024747">
    <property type="entry name" value="Pyridox_Oxase-rel"/>
</dbReference>
<dbReference type="SUPFAM" id="SSF50475">
    <property type="entry name" value="FMN-binding split barrel"/>
    <property type="match status" value="1"/>
</dbReference>
<organism evidence="1 2">
    <name type="scientific">Kitasatospora aburaviensis</name>
    <dbReference type="NCBI Taxonomy" id="67265"/>
    <lineage>
        <taxon>Bacteria</taxon>
        <taxon>Bacillati</taxon>
        <taxon>Actinomycetota</taxon>
        <taxon>Actinomycetes</taxon>
        <taxon>Kitasatosporales</taxon>
        <taxon>Streptomycetaceae</taxon>
        <taxon>Kitasatospora</taxon>
    </lineage>
</organism>
<gene>
    <name evidence="1" type="ORF">ACFP0N_33205</name>
</gene>
<evidence type="ECO:0000313" key="1">
    <source>
        <dbReference type="EMBL" id="MFC5889834.1"/>
    </source>
</evidence>
<sequence>MTPDTTPLDGRECRRLLAGLSVGRVVYTLGALPAVQPAQYRIGADGSVLLSATAGSELVRAVSGALVAFEAGELDAADGTGWSVTVLGRADVAPDRSATGPTDTVTVRILPELVSGRLFPPTSLVRR</sequence>
<dbReference type="Proteomes" id="UP001596067">
    <property type="component" value="Unassembled WGS sequence"/>
</dbReference>